<accession>A0A5K7ZMY7</accession>
<keyword evidence="3 5" id="KW-1133">Transmembrane helix</keyword>
<dbReference type="AlphaFoldDB" id="A0A5K7ZMY7"/>
<dbReference type="KEGG" id="dov:DSCO28_04460"/>
<sequence>MSTMAVLALPAGVVIATLVSAVGIGGGILWMPFFLLFLQLPPETAVVTSLLVQTAGMASGSMAFIRKGAADLPLAGFLLLLTLPGLALGALLTRRLSSANLELALGILTLTTAFLFVSANQRYAEQGQDRVPLKHVRQYGAVVSGLATASGMLSVSIGEWLVPLMRSRLKLRMRVAVATSIVTIFGTCVAGSALHLLMGAPTDLKILAWAVPGVLIGGQIGPRVTETINERVLKELFVFLLTLIGIHLIYNSY</sequence>
<proteinExistence type="inferred from homology"/>
<name>A0A5K7ZMY7_9BACT</name>
<keyword evidence="5" id="KW-1003">Cell membrane</keyword>
<dbReference type="PANTHER" id="PTHR43701:SF2">
    <property type="entry name" value="MEMBRANE TRANSPORTER PROTEIN YJNA-RELATED"/>
    <property type="match status" value="1"/>
</dbReference>
<evidence type="ECO:0000256" key="3">
    <source>
        <dbReference type="ARBA" id="ARBA00022989"/>
    </source>
</evidence>
<feature type="transmembrane region" description="Helical" evidence="5">
    <location>
        <begin position="232"/>
        <end position="250"/>
    </location>
</feature>
<dbReference type="Proteomes" id="UP000425960">
    <property type="component" value="Chromosome"/>
</dbReference>
<feature type="transmembrane region" description="Helical" evidence="5">
    <location>
        <begin position="139"/>
        <end position="162"/>
    </location>
</feature>
<dbReference type="EMBL" id="AP021876">
    <property type="protein sequence ID" value="BBO79880.1"/>
    <property type="molecule type" value="Genomic_DNA"/>
</dbReference>
<feature type="transmembrane region" description="Helical" evidence="5">
    <location>
        <begin position="174"/>
        <end position="194"/>
    </location>
</feature>
<evidence type="ECO:0000256" key="1">
    <source>
        <dbReference type="ARBA" id="ARBA00004141"/>
    </source>
</evidence>
<comment type="similarity">
    <text evidence="5">Belongs to the 4-toluene sulfonate uptake permease (TSUP) (TC 2.A.102) family.</text>
</comment>
<dbReference type="RefSeq" id="WP_155320982.1">
    <property type="nucleotide sequence ID" value="NZ_AP021876.1"/>
</dbReference>
<evidence type="ECO:0000256" key="4">
    <source>
        <dbReference type="ARBA" id="ARBA00023136"/>
    </source>
</evidence>
<keyword evidence="4 5" id="KW-0472">Membrane</keyword>
<gene>
    <name evidence="6" type="primary">yunE</name>
    <name evidence="6" type="ORF">DSCO28_04460</name>
</gene>
<dbReference type="InterPro" id="IPR002781">
    <property type="entry name" value="TM_pro_TauE-like"/>
</dbReference>
<dbReference type="GO" id="GO:0005886">
    <property type="term" value="C:plasma membrane"/>
    <property type="evidence" value="ECO:0007669"/>
    <property type="project" value="UniProtKB-SubCell"/>
</dbReference>
<dbReference type="PANTHER" id="PTHR43701">
    <property type="entry name" value="MEMBRANE TRANSPORTER PROTEIN MJ0441-RELATED"/>
    <property type="match status" value="1"/>
</dbReference>
<protein>
    <recommendedName>
        <fullName evidence="5">Probable membrane transporter protein</fullName>
    </recommendedName>
</protein>
<evidence type="ECO:0000256" key="2">
    <source>
        <dbReference type="ARBA" id="ARBA00022692"/>
    </source>
</evidence>
<dbReference type="InterPro" id="IPR051598">
    <property type="entry name" value="TSUP/Inactive_protease-like"/>
</dbReference>
<organism evidence="6 7">
    <name type="scientific">Desulfosarcina ovata subsp. sediminis</name>
    <dbReference type="NCBI Taxonomy" id="885957"/>
    <lineage>
        <taxon>Bacteria</taxon>
        <taxon>Pseudomonadati</taxon>
        <taxon>Thermodesulfobacteriota</taxon>
        <taxon>Desulfobacteria</taxon>
        <taxon>Desulfobacterales</taxon>
        <taxon>Desulfosarcinaceae</taxon>
        <taxon>Desulfosarcina</taxon>
    </lineage>
</organism>
<reference evidence="6 7" key="1">
    <citation type="submission" date="2019-11" db="EMBL/GenBank/DDBJ databases">
        <title>Comparative genomics of hydrocarbon-degrading Desulfosarcina strains.</title>
        <authorList>
            <person name="Watanabe M."/>
            <person name="Kojima H."/>
            <person name="Fukui M."/>
        </authorList>
    </citation>
    <scope>NUCLEOTIDE SEQUENCE [LARGE SCALE GENOMIC DNA]</scope>
    <source>
        <strain evidence="6 7">28bB2T</strain>
    </source>
</reference>
<feature type="transmembrane region" description="Helical" evidence="5">
    <location>
        <begin position="72"/>
        <end position="92"/>
    </location>
</feature>
<dbReference type="Pfam" id="PF01925">
    <property type="entry name" value="TauE"/>
    <property type="match status" value="1"/>
</dbReference>
<evidence type="ECO:0000256" key="5">
    <source>
        <dbReference type="RuleBase" id="RU363041"/>
    </source>
</evidence>
<evidence type="ECO:0000313" key="6">
    <source>
        <dbReference type="EMBL" id="BBO79880.1"/>
    </source>
</evidence>
<feature type="transmembrane region" description="Helical" evidence="5">
    <location>
        <begin position="99"/>
        <end position="119"/>
    </location>
</feature>
<keyword evidence="2 5" id="KW-0812">Transmembrane</keyword>
<evidence type="ECO:0000313" key="7">
    <source>
        <dbReference type="Proteomes" id="UP000425960"/>
    </source>
</evidence>
<comment type="subcellular location">
    <subcellularLocation>
        <location evidence="5">Cell membrane</location>
        <topology evidence="5">Multi-pass membrane protein</topology>
    </subcellularLocation>
    <subcellularLocation>
        <location evidence="1">Membrane</location>
        <topology evidence="1">Multi-pass membrane protein</topology>
    </subcellularLocation>
</comment>